<dbReference type="GO" id="GO:0003700">
    <property type="term" value="F:DNA-binding transcription factor activity"/>
    <property type="evidence" value="ECO:0007669"/>
    <property type="project" value="TreeGrafter"/>
</dbReference>
<dbReference type="AlphaFoldDB" id="A0A5C4R2A1"/>
<evidence type="ECO:0000259" key="3">
    <source>
        <dbReference type="PROSITE" id="PS50977"/>
    </source>
</evidence>
<dbReference type="RefSeq" id="WP_139599397.1">
    <property type="nucleotide sequence ID" value="NZ_VDDC01000038.1"/>
</dbReference>
<dbReference type="PANTHER" id="PTHR30055:SF223">
    <property type="entry name" value="HTH-TYPE TRANSCRIPTIONAL REGULATOR UIDR"/>
    <property type="match status" value="1"/>
</dbReference>
<sequence>MDNASALKQGRKYKIVRDSAAVIFLRDGYAGASVDDITREARVSKATLYSYFPEKSLMFQAAMQAELHDAFQKSPFDKLSDRNVAEVLPRALTALADWAVAQQRVRLLRTITAEGVRFPHIAAAYDAALATRIIGPLKAHIDTWIERGQIERQDSDLSARQLVAMVLGQVQQRAVMTGSGLTKEQLMTCARAAAELFLRRHAGTG</sequence>
<dbReference type="Gene3D" id="1.10.357.10">
    <property type="entry name" value="Tetracycline Repressor, domain 2"/>
    <property type="match status" value="1"/>
</dbReference>
<dbReference type="EMBL" id="VDDC01000038">
    <property type="protein sequence ID" value="TNH38095.1"/>
    <property type="molecule type" value="Genomic_DNA"/>
</dbReference>
<evidence type="ECO:0000313" key="4">
    <source>
        <dbReference type="EMBL" id="TNH38095.1"/>
    </source>
</evidence>
<protein>
    <submittedName>
        <fullName evidence="4">TetR/AcrR family transcriptional regulator</fullName>
    </submittedName>
</protein>
<dbReference type="SUPFAM" id="SSF46689">
    <property type="entry name" value="Homeodomain-like"/>
    <property type="match status" value="1"/>
</dbReference>
<evidence type="ECO:0000256" key="1">
    <source>
        <dbReference type="ARBA" id="ARBA00023125"/>
    </source>
</evidence>
<accession>A0A5C4R2A1</accession>
<dbReference type="Pfam" id="PF00440">
    <property type="entry name" value="TetR_N"/>
    <property type="match status" value="1"/>
</dbReference>
<dbReference type="InterPro" id="IPR039536">
    <property type="entry name" value="TetR_C_Proteobacteria"/>
</dbReference>
<feature type="domain" description="HTH tetR-type" evidence="3">
    <location>
        <begin position="10"/>
        <end position="70"/>
    </location>
</feature>
<reference evidence="4 5" key="1">
    <citation type="submission" date="2019-06" db="EMBL/GenBank/DDBJ databases">
        <authorList>
            <person name="Li J."/>
        </authorList>
    </citation>
    <scope>NUCLEOTIDE SEQUENCE [LARGE SCALE GENOMIC DNA]</scope>
    <source>
        <strain evidence="4 5">CGMCC 1.8012</strain>
    </source>
</reference>
<dbReference type="PROSITE" id="PS50977">
    <property type="entry name" value="HTH_TETR_2"/>
    <property type="match status" value="1"/>
</dbReference>
<gene>
    <name evidence="4" type="ORF">FHD67_16775</name>
</gene>
<evidence type="ECO:0000313" key="5">
    <source>
        <dbReference type="Proteomes" id="UP000304880"/>
    </source>
</evidence>
<proteinExistence type="predicted"/>
<organism evidence="4 5">
    <name type="scientific">Paracoccus haeundaensis</name>
    <dbReference type="NCBI Taxonomy" id="225362"/>
    <lineage>
        <taxon>Bacteria</taxon>
        <taxon>Pseudomonadati</taxon>
        <taxon>Pseudomonadota</taxon>
        <taxon>Alphaproteobacteria</taxon>
        <taxon>Rhodobacterales</taxon>
        <taxon>Paracoccaceae</taxon>
        <taxon>Paracoccus</taxon>
    </lineage>
</organism>
<dbReference type="InterPro" id="IPR009057">
    <property type="entry name" value="Homeodomain-like_sf"/>
</dbReference>
<dbReference type="PANTHER" id="PTHR30055">
    <property type="entry name" value="HTH-TYPE TRANSCRIPTIONAL REGULATOR RUTR"/>
    <property type="match status" value="1"/>
</dbReference>
<keyword evidence="1 2" id="KW-0238">DNA-binding</keyword>
<dbReference type="Proteomes" id="UP000304880">
    <property type="component" value="Unassembled WGS sequence"/>
</dbReference>
<dbReference type="GO" id="GO:0000976">
    <property type="term" value="F:transcription cis-regulatory region binding"/>
    <property type="evidence" value="ECO:0007669"/>
    <property type="project" value="TreeGrafter"/>
</dbReference>
<name>A0A5C4R2A1_9RHOB</name>
<dbReference type="InterPro" id="IPR001647">
    <property type="entry name" value="HTH_TetR"/>
</dbReference>
<feature type="DNA-binding region" description="H-T-H motif" evidence="2">
    <location>
        <begin position="33"/>
        <end position="52"/>
    </location>
</feature>
<keyword evidence="5" id="KW-1185">Reference proteome</keyword>
<dbReference type="Pfam" id="PF14246">
    <property type="entry name" value="TetR_C_7"/>
    <property type="match status" value="1"/>
</dbReference>
<comment type="caution">
    <text evidence="4">The sequence shown here is derived from an EMBL/GenBank/DDBJ whole genome shotgun (WGS) entry which is preliminary data.</text>
</comment>
<evidence type="ECO:0000256" key="2">
    <source>
        <dbReference type="PROSITE-ProRule" id="PRU00335"/>
    </source>
</evidence>
<dbReference type="Gene3D" id="1.10.10.60">
    <property type="entry name" value="Homeodomain-like"/>
    <property type="match status" value="1"/>
</dbReference>
<dbReference type="InterPro" id="IPR050109">
    <property type="entry name" value="HTH-type_TetR-like_transc_reg"/>
</dbReference>
<dbReference type="InterPro" id="IPR036271">
    <property type="entry name" value="Tet_transcr_reg_TetR-rel_C_sf"/>
</dbReference>
<dbReference type="SUPFAM" id="SSF48498">
    <property type="entry name" value="Tetracyclin repressor-like, C-terminal domain"/>
    <property type="match status" value="1"/>
</dbReference>